<evidence type="ECO:0000313" key="8">
    <source>
        <dbReference type="Proteomes" id="UP000054166"/>
    </source>
</evidence>
<dbReference type="Gene3D" id="2.130.10.10">
    <property type="entry name" value="YVTN repeat-like/Quinoprotein amine dehydrogenase"/>
    <property type="match status" value="1"/>
</dbReference>
<dbReference type="InterPro" id="IPR036322">
    <property type="entry name" value="WD40_repeat_dom_sf"/>
</dbReference>
<feature type="region of interest" description="Disordered" evidence="6">
    <location>
        <begin position="95"/>
        <end position="151"/>
    </location>
</feature>
<dbReference type="PROSITE" id="PS50294">
    <property type="entry name" value="WD_REPEATS_REGION"/>
    <property type="match status" value="5"/>
</dbReference>
<dbReference type="InterPro" id="IPR006594">
    <property type="entry name" value="LisH"/>
</dbReference>
<keyword evidence="3" id="KW-0677">Repeat</keyword>
<evidence type="ECO:0000256" key="4">
    <source>
        <dbReference type="ARBA" id="ARBA00023242"/>
    </source>
</evidence>
<evidence type="ECO:0000256" key="1">
    <source>
        <dbReference type="ARBA" id="ARBA00004123"/>
    </source>
</evidence>
<dbReference type="GO" id="GO:0003714">
    <property type="term" value="F:transcription corepressor activity"/>
    <property type="evidence" value="ECO:0007669"/>
    <property type="project" value="InterPro"/>
</dbReference>
<reference evidence="7 8" key="1">
    <citation type="submission" date="2014-04" db="EMBL/GenBank/DDBJ databases">
        <authorList>
            <consortium name="DOE Joint Genome Institute"/>
            <person name="Kuo A."/>
            <person name="Tarkka M."/>
            <person name="Buscot F."/>
            <person name="Kohler A."/>
            <person name="Nagy L.G."/>
            <person name="Floudas D."/>
            <person name="Copeland A."/>
            <person name="Barry K.W."/>
            <person name="Cichocki N."/>
            <person name="Veneault-Fourrey C."/>
            <person name="LaButti K."/>
            <person name="Lindquist E.A."/>
            <person name="Lipzen A."/>
            <person name="Lundell T."/>
            <person name="Morin E."/>
            <person name="Murat C."/>
            <person name="Sun H."/>
            <person name="Tunlid A."/>
            <person name="Henrissat B."/>
            <person name="Grigoriev I.V."/>
            <person name="Hibbett D.S."/>
            <person name="Martin F."/>
            <person name="Nordberg H.P."/>
            <person name="Cantor M.N."/>
            <person name="Hua S.X."/>
        </authorList>
    </citation>
    <scope>NUCLEOTIDE SEQUENCE [LARGE SCALE GENOMIC DNA]</scope>
    <source>
        <strain evidence="7 8">F 1598</strain>
    </source>
</reference>
<dbReference type="GO" id="GO:0000118">
    <property type="term" value="C:histone deacetylase complex"/>
    <property type="evidence" value="ECO:0007669"/>
    <property type="project" value="TreeGrafter"/>
</dbReference>
<evidence type="ECO:0000256" key="6">
    <source>
        <dbReference type="SAM" id="MobiDB-lite"/>
    </source>
</evidence>
<dbReference type="PANTHER" id="PTHR22846">
    <property type="entry name" value="WD40 REPEAT PROTEIN"/>
    <property type="match status" value="1"/>
</dbReference>
<dbReference type="InterPro" id="IPR020472">
    <property type="entry name" value="WD40_PAC1"/>
</dbReference>
<dbReference type="OrthoDB" id="1367865at2759"/>
<dbReference type="GO" id="GO:0006357">
    <property type="term" value="P:regulation of transcription by RNA polymerase II"/>
    <property type="evidence" value="ECO:0007669"/>
    <property type="project" value="TreeGrafter"/>
</dbReference>
<evidence type="ECO:0000256" key="3">
    <source>
        <dbReference type="ARBA" id="ARBA00022737"/>
    </source>
</evidence>
<dbReference type="InterPro" id="IPR001680">
    <property type="entry name" value="WD40_rpt"/>
</dbReference>
<feature type="repeat" description="WD" evidence="5">
    <location>
        <begin position="377"/>
        <end position="418"/>
    </location>
</feature>
<dbReference type="InterPro" id="IPR019775">
    <property type="entry name" value="WD40_repeat_CS"/>
</dbReference>
<dbReference type="STRING" id="765440.A0A0C3GB82"/>
<feature type="repeat" description="WD" evidence="5">
    <location>
        <begin position="294"/>
        <end position="335"/>
    </location>
</feature>
<dbReference type="HOGENOM" id="CLU_007609_1_1_1"/>
<dbReference type="Gene3D" id="1.20.960.30">
    <property type="match status" value="1"/>
</dbReference>
<feature type="compositionally biased region" description="Basic and acidic residues" evidence="6">
    <location>
        <begin position="137"/>
        <end position="151"/>
    </location>
</feature>
<organism evidence="7 8">
    <name type="scientific">Piloderma croceum (strain F 1598)</name>
    <dbReference type="NCBI Taxonomy" id="765440"/>
    <lineage>
        <taxon>Eukaryota</taxon>
        <taxon>Fungi</taxon>
        <taxon>Dikarya</taxon>
        <taxon>Basidiomycota</taxon>
        <taxon>Agaricomycotina</taxon>
        <taxon>Agaricomycetes</taxon>
        <taxon>Agaricomycetidae</taxon>
        <taxon>Atheliales</taxon>
        <taxon>Atheliaceae</taxon>
        <taxon>Piloderma</taxon>
    </lineage>
</organism>
<dbReference type="Proteomes" id="UP000054166">
    <property type="component" value="Unassembled WGS sequence"/>
</dbReference>
<dbReference type="PROSITE" id="PS50082">
    <property type="entry name" value="WD_REPEATS_2"/>
    <property type="match status" value="5"/>
</dbReference>
<keyword evidence="2 5" id="KW-0853">WD repeat</keyword>
<dbReference type="PROSITE" id="PS00678">
    <property type="entry name" value="WD_REPEATS_1"/>
    <property type="match status" value="1"/>
</dbReference>
<dbReference type="EMBL" id="KN832976">
    <property type="protein sequence ID" value="KIM88979.1"/>
    <property type="molecule type" value="Genomic_DNA"/>
</dbReference>
<feature type="repeat" description="WD" evidence="5">
    <location>
        <begin position="434"/>
        <end position="479"/>
    </location>
</feature>
<evidence type="ECO:0008006" key="9">
    <source>
        <dbReference type="Google" id="ProtNLM"/>
    </source>
</evidence>
<dbReference type="InParanoid" id="A0A0C3GB82"/>
<dbReference type="InterPro" id="IPR015943">
    <property type="entry name" value="WD40/YVTN_repeat-like_dom_sf"/>
</dbReference>
<dbReference type="PANTHER" id="PTHR22846:SF2">
    <property type="entry name" value="F-BOX-LIKE_WD REPEAT-CONTAINING PROTEIN EBI"/>
    <property type="match status" value="1"/>
</dbReference>
<dbReference type="SUPFAM" id="SSF50978">
    <property type="entry name" value="WD40 repeat-like"/>
    <property type="match status" value="2"/>
</dbReference>
<dbReference type="PRINTS" id="PR00320">
    <property type="entry name" value="GPROTEINBRPT"/>
</dbReference>
<dbReference type="FunCoup" id="A0A0C3GB82">
    <property type="interactions" value="171"/>
</dbReference>
<dbReference type="SMART" id="SM00320">
    <property type="entry name" value="WD40"/>
    <property type="match status" value="7"/>
</dbReference>
<dbReference type="CDD" id="cd00200">
    <property type="entry name" value="WD40"/>
    <property type="match status" value="1"/>
</dbReference>
<feature type="repeat" description="WD" evidence="5">
    <location>
        <begin position="480"/>
        <end position="515"/>
    </location>
</feature>
<sequence length="569" mass="62854">MSVPLLITADEINCLIYAYLQDSAFQHSAFAIRMEGRLDQSPHFSKHIPRGELVELLSKALLYVEVEAHWKGDAMTTNCKTEFSLLEPHICSLDPKAKSVHPPPRPMTRDKEPEQNAKINGDTGTKRKAEAPSAADGHVEKRARRTPEDMDIDKKVVPNVEPADRVPTTEIAKAAPPQQPKINYANLGRKLVDLQAVRLLPGHKAEVFVSAWNPTQNSLLSTGSKDGIVNIWSLNGSGLPNSDVKPLKISYFSKPEQGDLTSLDWNFDGSLLAIGSYDSILRIVTTAGKLYFSHRQHEGPIFAAKFSKSGEWLVTASLDGTACVWHVKNKRLHKQYRSHTDCCLDIDWLDDNTFASCGADSIIHIMKVDESKPIRTLSGHTDEINQIKCNLSRTKLASCADDQTARIWNVSDLSGSRSPDAIPGLSESDRVILLEGHEHSVSSIAWCPRTTAGIDIIATAAFDCTVRLWDSMTGECLKVLADHTRPVYALTFSPDGRWLGTGSGDGWMNIYSVKTKVKKWGWFAGPDKPGVFEIAWQQTNGMNRIALALERHQVGVIDVSQVTALQDDS</sequence>
<accession>A0A0C3GB82</accession>
<proteinExistence type="predicted"/>
<dbReference type="AlphaFoldDB" id="A0A0C3GB82"/>
<comment type="subcellular location">
    <subcellularLocation>
        <location evidence="1">Nucleus</location>
    </subcellularLocation>
</comment>
<dbReference type="InterPro" id="IPR045183">
    <property type="entry name" value="Ebi-like"/>
</dbReference>
<feature type="repeat" description="WD" evidence="5">
    <location>
        <begin position="200"/>
        <end position="235"/>
    </location>
</feature>
<name>A0A0C3GB82_PILCF</name>
<dbReference type="Pfam" id="PF00400">
    <property type="entry name" value="WD40"/>
    <property type="match status" value="7"/>
</dbReference>
<evidence type="ECO:0000256" key="5">
    <source>
        <dbReference type="PROSITE-ProRule" id="PRU00221"/>
    </source>
</evidence>
<evidence type="ECO:0000313" key="7">
    <source>
        <dbReference type="EMBL" id="KIM88979.1"/>
    </source>
</evidence>
<evidence type="ECO:0000256" key="2">
    <source>
        <dbReference type="ARBA" id="ARBA00022574"/>
    </source>
</evidence>
<reference evidence="8" key="2">
    <citation type="submission" date="2015-01" db="EMBL/GenBank/DDBJ databases">
        <title>Evolutionary Origins and Diversification of the Mycorrhizal Mutualists.</title>
        <authorList>
            <consortium name="DOE Joint Genome Institute"/>
            <consortium name="Mycorrhizal Genomics Consortium"/>
            <person name="Kohler A."/>
            <person name="Kuo A."/>
            <person name="Nagy L.G."/>
            <person name="Floudas D."/>
            <person name="Copeland A."/>
            <person name="Barry K.W."/>
            <person name="Cichocki N."/>
            <person name="Veneault-Fourrey C."/>
            <person name="LaButti K."/>
            <person name="Lindquist E.A."/>
            <person name="Lipzen A."/>
            <person name="Lundell T."/>
            <person name="Morin E."/>
            <person name="Murat C."/>
            <person name="Riley R."/>
            <person name="Ohm R."/>
            <person name="Sun H."/>
            <person name="Tunlid A."/>
            <person name="Henrissat B."/>
            <person name="Grigoriev I.V."/>
            <person name="Hibbett D.S."/>
            <person name="Martin F."/>
        </authorList>
    </citation>
    <scope>NUCLEOTIDE SEQUENCE [LARGE SCALE GENOMIC DNA]</scope>
    <source>
        <strain evidence="8">F 1598</strain>
    </source>
</reference>
<protein>
    <recommendedName>
        <fullName evidence="9">LisH domain-containing protein</fullName>
    </recommendedName>
</protein>
<gene>
    <name evidence="7" type="ORF">PILCRDRAFT_813977</name>
</gene>
<keyword evidence="4" id="KW-0539">Nucleus</keyword>
<dbReference type="PROSITE" id="PS50896">
    <property type="entry name" value="LISH"/>
    <property type="match status" value="1"/>
</dbReference>
<keyword evidence="8" id="KW-1185">Reference proteome</keyword>